<organism evidence="2 3">
    <name type="scientific">Lasiosphaeris hirsuta</name>
    <dbReference type="NCBI Taxonomy" id="260670"/>
    <lineage>
        <taxon>Eukaryota</taxon>
        <taxon>Fungi</taxon>
        <taxon>Dikarya</taxon>
        <taxon>Ascomycota</taxon>
        <taxon>Pezizomycotina</taxon>
        <taxon>Sordariomycetes</taxon>
        <taxon>Sordariomycetidae</taxon>
        <taxon>Sordariales</taxon>
        <taxon>Lasiosphaeriaceae</taxon>
        <taxon>Lasiosphaeris</taxon>
    </lineage>
</organism>
<evidence type="ECO:0000256" key="1">
    <source>
        <dbReference type="SAM" id="MobiDB-lite"/>
    </source>
</evidence>
<feature type="region of interest" description="Disordered" evidence="1">
    <location>
        <begin position="73"/>
        <end position="116"/>
    </location>
</feature>
<reference evidence="2" key="1">
    <citation type="submission" date="2023-06" db="EMBL/GenBank/DDBJ databases">
        <title>Genome-scale phylogeny and comparative genomics of the fungal order Sordariales.</title>
        <authorList>
            <consortium name="Lawrence Berkeley National Laboratory"/>
            <person name="Hensen N."/>
            <person name="Bonometti L."/>
            <person name="Westerberg I."/>
            <person name="Brannstrom I.O."/>
            <person name="Guillou S."/>
            <person name="Cros-Aarteil S."/>
            <person name="Calhoun S."/>
            <person name="Haridas S."/>
            <person name="Kuo A."/>
            <person name="Mondo S."/>
            <person name="Pangilinan J."/>
            <person name="Riley R."/>
            <person name="Labutti K."/>
            <person name="Andreopoulos B."/>
            <person name="Lipzen A."/>
            <person name="Chen C."/>
            <person name="Yanf M."/>
            <person name="Daum C."/>
            <person name="Ng V."/>
            <person name="Clum A."/>
            <person name="Steindorff A."/>
            <person name="Ohm R."/>
            <person name="Martin F."/>
            <person name="Silar P."/>
            <person name="Natvig D."/>
            <person name="Lalanne C."/>
            <person name="Gautier V."/>
            <person name="Ament-Velasquez S.L."/>
            <person name="Kruys A."/>
            <person name="Hutchinson M.I."/>
            <person name="Powell A.J."/>
            <person name="Barry K."/>
            <person name="Miller A.N."/>
            <person name="Grigoriev I.V."/>
            <person name="Debuchy R."/>
            <person name="Gladieux P."/>
            <person name="Thoren M.H."/>
            <person name="Johannesson H."/>
        </authorList>
    </citation>
    <scope>NUCLEOTIDE SEQUENCE</scope>
    <source>
        <strain evidence="2">SMH4607-1</strain>
    </source>
</reference>
<dbReference type="EMBL" id="JAUKUA010000002">
    <property type="protein sequence ID" value="KAK0725214.1"/>
    <property type="molecule type" value="Genomic_DNA"/>
</dbReference>
<dbReference type="AlphaFoldDB" id="A0AA40B069"/>
<evidence type="ECO:0000313" key="2">
    <source>
        <dbReference type="EMBL" id="KAK0725214.1"/>
    </source>
</evidence>
<comment type="caution">
    <text evidence="2">The sequence shown here is derived from an EMBL/GenBank/DDBJ whole genome shotgun (WGS) entry which is preliminary data.</text>
</comment>
<dbReference type="Proteomes" id="UP001172102">
    <property type="component" value="Unassembled WGS sequence"/>
</dbReference>
<gene>
    <name evidence="2" type="ORF">B0H67DRAFT_641662</name>
</gene>
<keyword evidence="3" id="KW-1185">Reference proteome</keyword>
<feature type="region of interest" description="Disordered" evidence="1">
    <location>
        <begin position="1"/>
        <end position="35"/>
    </location>
</feature>
<feature type="compositionally biased region" description="Low complexity" evidence="1">
    <location>
        <begin position="15"/>
        <end position="25"/>
    </location>
</feature>
<proteinExistence type="predicted"/>
<evidence type="ECO:0000313" key="3">
    <source>
        <dbReference type="Proteomes" id="UP001172102"/>
    </source>
</evidence>
<feature type="compositionally biased region" description="Low complexity" evidence="1">
    <location>
        <begin position="81"/>
        <end position="90"/>
    </location>
</feature>
<name>A0AA40B069_9PEZI</name>
<protein>
    <submittedName>
        <fullName evidence="2">Uncharacterized protein</fullName>
    </submittedName>
</protein>
<sequence>MPSFSLFKPTPKPTPATTQDTTTTPQEPPKEKKSLYQRYWEAKNGRNKTISEADLVQYTGKTKAELAEWAADRPGVGGNRLAGTLAMGTTTGLGGMSFPPPQKGGGKKVDDSEEDA</sequence>
<accession>A0AA40B069</accession>